<dbReference type="Proteomes" id="UP000316905">
    <property type="component" value="Unassembled WGS sequence"/>
</dbReference>
<dbReference type="OrthoDB" id="7426148at2"/>
<proteinExistence type="predicted"/>
<sequence length="319" mass="35012">MTFTARARSGTETHYQIERDEDELPQSSEQGLAAAVLLQAWSDASATPLTVKYGKGFGSPERIVRSARRFLTAQLPCPWARYLPARYQLKTRPSACVRWPYSERDIEMSIKPKTGGGARPGAPVGRKPGMPVANAAMTDERKAVFLSELGKHGIVTAAARAASPHAQGTCAPSFYILRRNDPEFAAAWDDAIEQATGSVELELHRRAVDGYEEPVYQKGELVGTVTKYSDRLLEIRAKALMPNKYIERRAVELSANLNVTQELYGGHALTLKPEDVLLLDEGERSHLLMLLGKIARARGEFVEGELVQSGPAGYLGTCE</sequence>
<evidence type="ECO:0000313" key="1">
    <source>
        <dbReference type="EMBL" id="TWI50447.1"/>
    </source>
</evidence>
<name>A0A562Q1A7_9PSED</name>
<gene>
    <name evidence="1" type="ORF">IQ22_03837</name>
</gene>
<dbReference type="RefSeq" id="WP_145144786.1">
    <property type="nucleotide sequence ID" value="NZ_VLKY01000015.1"/>
</dbReference>
<evidence type="ECO:0000313" key="2">
    <source>
        <dbReference type="Proteomes" id="UP000316905"/>
    </source>
</evidence>
<protein>
    <submittedName>
        <fullName evidence="1">Uncharacterized protein</fullName>
    </submittedName>
</protein>
<comment type="caution">
    <text evidence="1">The sequence shown here is derived from an EMBL/GenBank/DDBJ whole genome shotgun (WGS) entry which is preliminary data.</text>
</comment>
<organism evidence="1 2">
    <name type="scientific">Pseudomonas duriflava</name>
    <dbReference type="NCBI Taxonomy" id="459528"/>
    <lineage>
        <taxon>Bacteria</taxon>
        <taxon>Pseudomonadati</taxon>
        <taxon>Pseudomonadota</taxon>
        <taxon>Gammaproteobacteria</taxon>
        <taxon>Pseudomonadales</taxon>
        <taxon>Pseudomonadaceae</taxon>
        <taxon>Pseudomonas</taxon>
    </lineage>
</organism>
<dbReference type="EMBL" id="VLKY01000015">
    <property type="protein sequence ID" value="TWI50447.1"/>
    <property type="molecule type" value="Genomic_DNA"/>
</dbReference>
<dbReference type="AlphaFoldDB" id="A0A562Q1A7"/>
<reference evidence="1 2" key="1">
    <citation type="journal article" date="2015" name="Stand. Genomic Sci.">
        <title>Genomic Encyclopedia of Bacterial and Archaeal Type Strains, Phase III: the genomes of soil and plant-associated and newly described type strains.</title>
        <authorList>
            <person name="Whitman W.B."/>
            <person name="Woyke T."/>
            <person name="Klenk H.P."/>
            <person name="Zhou Y."/>
            <person name="Lilburn T.G."/>
            <person name="Beck B.J."/>
            <person name="De Vos P."/>
            <person name="Vandamme P."/>
            <person name="Eisen J.A."/>
            <person name="Garrity G."/>
            <person name="Hugenholtz P."/>
            <person name="Kyrpides N.C."/>
        </authorList>
    </citation>
    <scope>NUCLEOTIDE SEQUENCE [LARGE SCALE GENOMIC DNA]</scope>
    <source>
        <strain evidence="1 2">CGMCC 1.6858</strain>
    </source>
</reference>
<accession>A0A562Q1A7</accession>
<keyword evidence="2" id="KW-1185">Reference proteome</keyword>